<dbReference type="EMBL" id="JAUTWS010000050">
    <property type="protein sequence ID" value="MDO9712528.1"/>
    <property type="molecule type" value="Genomic_DNA"/>
</dbReference>
<gene>
    <name evidence="1" type="ORF">Q7A36_29590</name>
</gene>
<evidence type="ECO:0000313" key="1">
    <source>
        <dbReference type="EMBL" id="MDO9712528.1"/>
    </source>
</evidence>
<proteinExistence type="predicted"/>
<dbReference type="SUPFAM" id="SSF103642">
    <property type="entry name" value="Sec-C motif"/>
    <property type="match status" value="1"/>
</dbReference>
<dbReference type="InterPro" id="IPR010602">
    <property type="entry name" value="DUF1186"/>
</dbReference>
<keyword evidence="2" id="KW-1185">Reference proteome</keyword>
<protein>
    <submittedName>
        <fullName evidence="1">DUF1186 domain-containing protein</fullName>
    </submittedName>
</protein>
<name>A0ABT9E8J9_9PROT</name>
<dbReference type="Pfam" id="PF02810">
    <property type="entry name" value="SEC-C"/>
    <property type="match status" value="1"/>
</dbReference>
<accession>A0ABT9E8J9</accession>
<organism evidence="1 2">
    <name type="scientific">Paracraurococcus lichenis</name>
    <dbReference type="NCBI Taxonomy" id="3064888"/>
    <lineage>
        <taxon>Bacteria</taxon>
        <taxon>Pseudomonadati</taxon>
        <taxon>Pseudomonadota</taxon>
        <taxon>Alphaproteobacteria</taxon>
        <taxon>Acetobacterales</taxon>
        <taxon>Roseomonadaceae</taxon>
        <taxon>Paracraurococcus</taxon>
    </lineage>
</organism>
<dbReference type="Gene3D" id="3.10.450.50">
    <property type="match status" value="1"/>
</dbReference>
<dbReference type="Pfam" id="PF06685">
    <property type="entry name" value="DUF1186"/>
    <property type="match status" value="1"/>
</dbReference>
<reference evidence="1 2" key="1">
    <citation type="submission" date="2023-08" db="EMBL/GenBank/DDBJ databases">
        <title>The draft genome sequence of Paracraurococcus sp. LOR1-02.</title>
        <authorList>
            <person name="Kingkaew E."/>
            <person name="Tanasupawat S."/>
        </authorList>
    </citation>
    <scope>NUCLEOTIDE SEQUENCE [LARGE SCALE GENOMIC DNA]</scope>
    <source>
        <strain evidence="1 2">LOR1-02</strain>
    </source>
</reference>
<dbReference type="InterPro" id="IPR004027">
    <property type="entry name" value="SEC_C_motif"/>
</dbReference>
<sequence length="292" mass="33016">MTVTVEDVIRDFAAAGRKLPRTAMRWSLDNWDAAGPRFVELLEQYASRTDRSERTAKALFFVLHLLGEKAEARAFPGLCRFLQDVEAADLVLGDGITTTLRGIIISTFDGDAAALKSVIECTAADDYVREAALLAMAYLTRIGRVPDREMRSYLSYLLTEMQPQAPHYIWVGWVLAVSLLGYEEYADEAESLIRRGFVPSDVMRVTHFRQDLRRTLDDPERMAGFAHDRIGPFEDAIGELEQWYAFSEADKERQPLLDLEIRQPMTNPLKGIGRNDPCPCGSGKKFKKCCLR</sequence>
<dbReference type="RefSeq" id="WP_305107385.1">
    <property type="nucleotide sequence ID" value="NZ_JAUTWS010000050.1"/>
</dbReference>
<comment type="caution">
    <text evidence="1">The sequence shown here is derived from an EMBL/GenBank/DDBJ whole genome shotgun (WGS) entry which is preliminary data.</text>
</comment>
<dbReference type="Proteomes" id="UP001243009">
    <property type="component" value="Unassembled WGS sequence"/>
</dbReference>
<evidence type="ECO:0000313" key="2">
    <source>
        <dbReference type="Proteomes" id="UP001243009"/>
    </source>
</evidence>